<feature type="transmembrane region" description="Helical" evidence="1">
    <location>
        <begin position="106"/>
        <end position="129"/>
    </location>
</feature>
<dbReference type="AlphaFoldDB" id="A0A1E3LZT3"/>
<keyword evidence="1" id="KW-0472">Membrane</keyword>
<comment type="caution">
    <text evidence="2">The sequence shown here is derived from an EMBL/GenBank/DDBJ whole genome shotgun (WGS) entry which is preliminary data.</text>
</comment>
<evidence type="ECO:0000313" key="3">
    <source>
        <dbReference type="Proteomes" id="UP000094487"/>
    </source>
</evidence>
<evidence type="ECO:0000256" key="1">
    <source>
        <dbReference type="SAM" id="Phobius"/>
    </source>
</evidence>
<sequence>MRPQSIVRFEQAYLASIVLWIIGLALNWNTRLGAIERDARFGGNPQMIQFAEWTMIGSAVLGLAIWVLLWYFVARRGAAWAKWVLVAFLAISALSVPFALLNMGVIGAVGTMVGLLAFLLNAVAVAMLFRADAVAWLGGKPSAEAAAQPFE</sequence>
<protein>
    <recommendedName>
        <fullName evidence="4">Sugar transporter</fullName>
    </recommendedName>
</protein>
<feature type="transmembrane region" description="Helical" evidence="1">
    <location>
        <begin position="50"/>
        <end position="73"/>
    </location>
</feature>
<keyword evidence="1" id="KW-1133">Transmembrane helix</keyword>
<dbReference type="STRING" id="1888892.BFL28_10970"/>
<dbReference type="RefSeq" id="WP_069319097.1">
    <property type="nucleotide sequence ID" value="NZ_MDDS01000006.1"/>
</dbReference>
<name>A0A1E3LZT3_9SPHN</name>
<dbReference type="EMBL" id="MDDS01000006">
    <property type="protein sequence ID" value="ODP39326.1"/>
    <property type="molecule type" value="Genomic_DNA"/>
</dbReference>
<feature type="transmembrane region" description="Helical" evidence="1">
    <location>
        <begin position="12"/>
        <end position="30"/>
    </location>
</feature>
<accession>A0A1E3LZT3</accession>
<reference evidence="2 3" key="1">
    <citation type="submission" date="2016-08" db="EMBL/GenBank/DDBJ databases">
        <title>Draft genome of the agarase producing Sphingomonas sp. MCT13.</title>
        <authorList>
            <person name="D'Andrea M.M."/>
            <person name="Rossolini G.M."/>
            <person name="Thaller M.C."/>
        </authorList>
    </citation>
    <scope>NUCLEOTIDE SEQUENCE [LARGE SCALE GENOMIC DNA]</scope>
    <source>
        <strain evidence="2 3">MCT13</strain>
    </source>
</reference>
<evidence type="ECO:0000313" key="2">
    <source>
        <dbReference type="EMBL" id="ODP39326.1"/>
    </source>
</evidence>
<keyword evidence="3" id="KW-1185">Reference proteome</keyword>
<feature type="transmembrane region" description="Helical" evidence="1">
    <location>
        <begin position="80"/>
        <end position="100"/>
    </location>
</feature>
<gene>
    <name evidence="2" type="ORF">BFL28_10970</name>
</gene>
<keyword evidence="1" id="KW-0812">Transmembrane</keyword>
<proteinExistence type="predicted"/>
<organism evidence="2 3">
    <name type="scientific">Sphingomonas turrisvirgatae</name>
    <dbReference type="NCBI Taxonomy" id="1888892"/>
    <lineage>
        <taxon>Bacteria</taxon>
        <taxon>Pseudomonadati</taxon>
        <taxon>Pseudomonadota</taxon>
        <taxon>Alphaproteobacteria</taxon>
        <taxon>Sphingomonadales</taxon>
        <taxon>Sphingomonadaceae</taxon>
        <taxon>Sphingomonas</taxon>
    </lineage>
</organism>
<dbReference type="Proteomes" id="UP000094487">
    <property type="component" value="Unassembled WGS sequence"/>
</dbReference>
<dbReference type="OrthoDB" id="7509246at2"/>
<evidence type="ECO:0008006" key="4">
    <source>
        <dbReference type="Google" id="ProtNLM"/>
    </source>
</evidence>